<comment type="caution">
    <text evidence="1">The sequence shown here is derived from an EMBL/GenBank/DDBJ whole genome shotgun (WGS) entry which is preliminary data.</text>
</comment>
<protein>
    <submittedName>
        <fullName evidence="1">Uncharacterized protein</fullName>
    </submittedName>
</protein>
<sequence>MLYHFPLTIPTNTAKASPVQTTLPLTAGILHHVSIGFPKGCSGLLHVQLYLRERLVFPTNPDADFAWDSALIEWAEYLPLEDHPFQLRADAWNLDDTFPHTVTVRLGVLPPEVYWRTGQTPQLHRQIREAFGLDLPEASS</sequence>
<gene>
    <name evidence="1" type="ORF">LCGC14_2020100</name>
</gene>
<organism evidence="1">
    <name type="scientific">marine sediment metagenome</name>
    <dbReference type="NCBI Taxonomy" id="412755"/>
    <lineage>
        <taxon>unclassified sequences</taxon>
        <taxon>metagenomes</taxon>
        <taxon>ecological metagenomes</taxon>
    </lineage>
</organism>
<evidence type="ECO:0000313" key="1">
    <source>
        <dbReference type="EMBL" id="KKL78909.1"/>
    </source>
</evidence>
<dbReference type="AlphaFoldDB" id="A0A0F9EY14"/>
<name>A0A0F9EY14_9ZZZZ</name>
<proteinExistence type="predicted"/>
<accession>A0A0F9EY14</accession>
<reference evidence="1" key="1">
    <citation type="journal article" date="2015" name="Nature">
        <title>Complex archaea that bridge the gap between prokaryotes and eukaryotes.</title>
        <authorList>
            <person name="Spang A."/>
            <person name="Saw J.H."/>
            <person name="Jorgensen S.L."/>
            <person name="Zaremba-Niedzwiedzka K."/>
            <person name="Martijn J."/>
            <person name="Lind A.E."/>
            <person name="van Eijk R."/>
            <person name="Schleper C."/>
            <person name="Guy L."/>
            <person name="Ettema T.J."/>
        </authorList>
    </citation>
    <scope>NUCLEOTIDE SEQUENCE</scope>
</reference>
<dbReference type="EMBL" id="LAZR01023318">
    <property type="protein sequence ID" value="KKL78909.1"/>
    <property type="molecule type" value="Genomic_DNA"/>
</dbReference>